<feature type="region of interest" description="Disordered" evidence="1">
    <location>
        <begin position="120"/>
        <end position="206"/>
    </location>
</feature>
<evidence type="ECO:0000313" key="2">
    <source>
        <dbReference type="EMBL" id="KAK1741311.1"/>
    </source>
</evidence>
<feature type="compositionally biased region" description="Acidic residues" evidence="1">
    <location>
        <begin position="146"/>
        <end position="161"/>
    </location>
</feature>
<gene>
    <name evidence="2" type="ORF">QTG54_007789</name>
</gene>
<dbReference type="EMBL" id="JATAAI010000013">
    <property type="protein sequence ID" value="KAK1741311.1"/>
    <property type="molecule type" value="Genomic_DNA"/>
</dbReference>
<feature type="compositionally biased region" description="Low complexity" evidence="1">
    <location>
        <begin position="18"/>
        <end position="29"/>
    </location>
</feature>
<name>A0AAD9DBE0_9STRA</name>
<protein>
    <recommendedName>
        <fullName evidence="4">Ankyrin</fullName>
    </recommendedName>
</protein>
<reference evidence="2" key="1">
    <citation type="submission" date="2023-06" db="EMBL/GenBank/DDBJ databases">
        <title>Survivors Of The Sea: Transcriptome response of Skeletonema marinoi to long-term dormancy.</title>
        <authorList>
            <person name="Pinder M.I.M."/>
            <person name="Kourtchenko O."/>
            <person name="Robertson E.K."/>
            <person name="Larsson T."/>
            <person name="Maumus F."/>
            <person name="Osuna-Cruz C.M."/>
            <person name="Vancaester E."/>
            <person name="Stenow R."/>
            <person name="Vandepoele K."/>
            <person name="Ploug H."/>
            <person name="Bruchert V."/>
            <person name="Godhe A."/>
            <person name="Topel M."/>
        </authorList>
    </citation>
    <scope>NUCLEOTIDE SEQUENCE</scope>
    <source>
        <strain evidence="2">R05AC</strain>
    </source>
</reference>
<feature type="region of interest" description="Disordered" evidence="1">
    <location>
        <begin position="1"/>
        <end position="81"/>
    </location>
</feature>
<dbReference type="InterPro" id="IPR036770">
    <property type="entry name" value="Ankyrin_rpt-contain_sf"/>
</dbReference>
<dbReference type="PANTHER" id="PTHR35711:SF1">
    <property type="entry name" value="ECTODERMAL, ISOFORM F"/>
    <property type="match status" value="1"/>
</dbReference>
<dbReference type="Proteomes" id="UP001224775">
    <property type="component" value="Unassembled WGS sequence"/>
</dbReference>
<feature type="compositionally biased region" description="Acidic residues" evidence="1">
    <location>
        <begin position="451"/>
        <end position="463"/>
    </location>
</feature>
<evidence type="ECO:0008006" key="4">
    <source>
        <dbReference type="Google" id="ProtNLM"/>
    </source>
</evidence>
<feature type="compositionally biased region" description="Polar residues" evidence="1">
    <location>
        <begin position="186"/>
        <end position="201"/>
    </location>
</feature>
<dbReference type="AlphaFoldDB" id="A0AAD9DBE0"/>
<dbReference type="SUPFAM" id="SSF48403">
    <property type="entry name" value="Ankyrin repeat"/>
    <property type="match status" value="1"/>
</dbReference>
<evidence type="ECO:0000256" key="1">
    <source>
        <dbReference type="SAM" id="MobiDB-lite"/>
    </source>
</evidence>
<dbReference type="PANTHER" id="PTHR35711">
    <property type="entry name" value="EXPRESSED PROTEIN"/>
    <property type="match status" value="1"/>
</dbReference>
<feature type="compositionally biased region" description="Acidic residues" evidence="1">
    <location>
        <begin position="126"/>
        <end position="135"/>
    </location>
</feature>
<feature type="compositionally biased region" description="Acidic residues" evidence="1">
    <location>
        <begin position="239"/>
        <end position="249"/>
    </location>
</feature>
<keyword evidence="3" id="KW-1185">Reference proteome</keyword>
<dbReference type="Gene3D" id="1.25.40.20">
    <property type="entry name" value="Ankyrin repeat-containing domain"/>
    <property type="match status" value="1"/>
</dbReference>
<feature type="region of interest" description="Disordered" evidence="1">
    <location>
        <begin position="227"/>
        <end position="260"/>
    </location>
</feature>
<feature type="compositionally biased region" description="Polar residues" evidence="1">
    <location>
        <begin position="1"/>
        <end position="17"/>
    </location>
</feature>
<proteinExistence type="predicted"/>
<feature type="region of interest" description="Disordered" evidence="1">
    <location>
        <begin position="573"/>
        <end position="594"/>
    </location>
</feature>
<organism evidence="2 3">
    <name type="scientific">Skeletonema marinoi</name>
    <dbReference type="NCBI Taxonomy" id="267567"/>
    <lineage>
        <taxon>Eukaryota</taxon>
        <taxon>Sar</taxon>
        <taxon>Stramenopiles</taxon>
        <taxon>Ochrophyta</taxon>
        <taxon>Bacillariophyta</taxon>
        <taxon>Coscinodiscophyceae</taxon>
        <taxon>Thalassiosirophycidae</taxon>
        <taxon>Thalassiosirales</taxon>
        <taxon>Skeletonemataceae</taxon>
        <taxon>Skeletonema</taxon>
        <taxon>Skeletonema marinoi-dohrnii complex</taxon>
    </lineage>
</organism>
<feature type="region of interest" description="Disordered" evidence="1">
    <location>
        <begin position="451"/>
        <end position="472"/>
    </location>
</feature>
<comment type="caution">
    <text evidence="2">The sequence shown here is derived from an EMBL/GenBank/DDBJ whole genome shotgun (WGS) entry which is preliminary data.</text>
</comment>
<sequence>MSLSSYAEESAPLTTELSSSSNDVVSPASRDTTKNTVKDRRRRSNNFFSSFTQKKQPSQTSVNQKNDNIDSGSDNSDIEGCTDYQHANPLRAGKYQGYCTLDGGGRVSMLDDWDFSPRNSAVSNNDSDDYDEDDGQFVSYWGQSSDDNDDDDSANNNDPDIDDRIETTMRPIPLRYRQYQGGVRHSFSTNRDVSNNASIGNDRNRRGEGILSLPIIRPFLRRSHQGFSDHANEFNNSNDEVDDDDDNDEHDCNNAPSQEDRAAVMKSISDGIAGTHSNDPILLNSVDNSKDQQRTPPNLLNRIFLTRFIQVPHRNEEALLRQLHDLLRKEDWSLATELLESKPTLARKWHSVKRLYGGKFDAEVLPIHSACALCPPASFIQTLSAIYPEGLLMKEKAFGRIPLHIACRSLSDSSVIKVLCDMEPRSVIERDSLKRAALHYLIKNYNAFGQDDGDDDEDTEDDSFNQSTANPNHKDKAADGIVALKLLVETNIDCVKVADHRGWIPLHVACSCSARQGMIRVMKMLIDWWPESVVVKTEKNSDVFACVEMAGKHHATKDKVVALLKEARRACATVEGNKENEDDSSASDSIEAPS</sequence>
<accession>A0AAD9DBE0</accession>
<feature type="compositionally biased region" description="Polar residues" evidence="1">
    <location>
        <begin position="52"/>
        <end position="65"/>
    </location>
</feature>
<evidence type="ECO:0000313" key="3">
    <source>
        <dbReference type="Proteomes" id="UP001224775"/>
    </source>
</evidence>